<proteinExistence type="predicted"/>
<keyword evidence="2" id="KW-1185">Reference proteome</keyword>
<comment type="caution">
    <text evidence="1">The sequence shown here is derived from an EMBL/GenBank/DDBJ whole genome shotgun (WGS) entry which is preliminary data.</text>
</comment>
<gene>
    <name evidence="1" type="ORF">E5331_00640</name>
</gene>
<organism evidence="1 2">
    <name type="scientific">Lepagella muris</name>
    <dbReference type="NCBI Taxonomy" id="3032870"/>
    <lineage>
        <taxon>Bacteria</taxon>
        <taxon>Pseudomonadati</taxon>
        <taxon>Bacteroidota</taxon>
        <taxon>Bacteroidia</taxon>
        <taxon>Bacteroidales</taxon>
        <taxon>Muribaculaceae</taxon>
        <taxon>Lepagella</taxon>
    </lineage>
</organism>
<evidence type="ECO:0000313" key="2">
    <source>
        <dbReference type="Proteomes" id="UP000306319"/>
    </source>
</evidence>
<evidence type="ECO:0000313" key="1">
    <source>
        <dbReference type="EMBL" id="TGY80919.1"/>
    </source>
</evidence>
<protein>
    <submittedName>
        <fullName evidence="1">Uncharacterized protein</fullName>
    </submittedName>
</protein>
<accession>A0AC61RKK9</accession>
<name>A0AC61RKK9_9BACT</name>
<sequence length="131" mass="14735">MITTTDAANILYKDSAIFGLPVFQDGNVPTGIVDEKGRVVIHPKEQSPDSIWKKGFLEVNLFVADTKQGNADLIRLNELERMAIKSFHGTGEFDGTTYKYVVQSTRPLENKDLKAHYINVKVLFKAMNTME</sequence>
<dbReference type="EMBL" id="SRYB01000001">
    <property type="protein sequence ID" value="TGY80919.1"/>
    <property type="molecule type" value="Genomic_DNA"/>
</dbReference>
<reference evidence="1" key="1">
    <citation type="submission" date="2019-04" db="EMBL/GenBank/DDBJ databases">
        <title>Microbes associate with the intestines of laboratory mice.</title>
        <authorList>
            <person name="Navarre W."/>
            <person name="Wong E."/>
            <person name="Huang K."/>
            <person name="Tropini C."/>
            <person name="Ng K."/>
            <person name="Yu B."/>
        </authorList>
    </citation>
    <scope>NUCLEOTIDE SEQUENCE</scope>
    <source>
        <strain evidence="1">NM04_E33</strain>
    </source>
</reference>
<dbReference type="Proteomes" id="UP000306319">
    <property type="component" value="Unassembled WGS sequence"/>
</dbReference>